<dbReference type="InterPro" id="IPR010559">
    <property type="entry name" value="Sig_transdc_His_kin_internal"/>
</dbReference>
<dbReference type="GO" id="GO:0000155">
    <property type="term" value="F:phosphorelay sensor kinase activity"/>
    <property type="evidence" value="ECO:0007669"/>
    <property type="project" value="InterPro"/>
</dbReference>
<dbReference type="CDD" id="cd06225">
    <property type="entry name" value="HAMP"/>
    <property type="match status" value="1"/>
</dbReference>
<evidence type="ECO:0000256" key="5">
    <source>
        <dbReference type="ARBA" id="ARBA00022777"/>
    </source>
</evidence>
<feature type="transmembrane region" description="Helical" evidence="7">
    <location>
        <begin position="278"/>
        <end position="303"/>
    </location>
</feature>
<dbReference type="Gene3D" id="6.10.340.10">
    <property type="match status" value="1"/>
</dbReference>
<keyword evidence="6 7" id="KW-0472">Membrane</keyword>
<keyword evidence="3" id="KW-0597">Phosphoprotein</keyword>
<dbReference type="GO" id="GO:0005886">
    <property type="term" value="C:plasma membrane"/>
    <property type="evidence" value="ECO:0007669"/>
    <property type="project" value="UniProtKB-SubCell"/>
</dbReference>
<evidence type="ECO:0000256" key="4">
    <source>
        <dbReference type="ARBA" id="ARBA00022679"/>
    </source>
</evidence>
<dbReference type="AlphaFoldDB" id="A0A2T4U9D2"/>
<dbReference type="PROSITE" id="PS50885">
    <property type="entry name" value="HAMP"/>
    <property type="match status" value="1"/>
</dbReference>
<reference evidence="9 10" key="1">
    <citation type="submission" date="2018-03" db="EMBL/GenBank/DDBJ databases">
        <title>Alkalicoccus saliphilus sp. nov., isolated from a mineral pool.</title>
        <authorList>
            <person name="Zhao B."/>
        </authorList>
    </citation>
    <scope>NUCLEOTIDE SEQUENCE [LARGE SCALE GENOMIC DNA]</scope>
    <source>
        <strain evidence="9 10">6AG</strain>
    </source>
</reference>
<accession>A0A2T4U9D2</accession>
<evidence type="ECO:0000313" key="10">
    <source>
        <dbReference type="Proteomes" id="UP000240509"/>
    </source>
</evidence>
<dbReference type="SUPFAM" id="SSF55874">
    <property type="entry name" value="ATPase domain of HSP90 chaperone/DNA topoisomerase II/histidine kinase"/>
    <property type="match status" value="1"/>
</dbReference>
<keyword evidence="7" id="KW-0812">Transmembrane</keyword>
<sequence>MKKLFSMKWNTLRGQMLSTFALVMVIVLSVVGFLTFNLVTEIIKDNAKNQIEQTAAQSLGRIDSQFETIEMIASQIATNPSVQNLLIQEMRDEEATFAERQSMNEIINSYQAYTTGLTSFELYFRDGRRLFPLSELPLGARLAQSWIEEVQEENGRLVWAGADPFDSRSYLAVNQINLIDEDFDSGGYLITKVNENFFDLSNAAGSLNDQEAYAIVLDGENSEVAGNLPENIDRSLIYTGEESAEIDGEEFVRVAAESSYTGWSIVIFTPVNNLLQGIAGIGTAVAVAGLTGLAIFIAASWLVSSYISRPIRQLTHAMRFGTIGALRKSQRISSTAEITELNETYNKMVEKTNHLIKAVYEEELLKTRAELKALQAQINPHFLFNTLEAIYWTLEEKDEETADVIISLSSLFRYTISDVDDDDRVSLKEELDQVERYLQIMKLRFADRLTWHISYNETLLQQRLPKLLIQPVIENALVHGIGERVSGGVVDVNVENALIPGYMQITVKDNGQGIRTEQLEKIRASIHEKQVMESKGTGLAMRNLYQRIALSYQDDPHAGLYIESTPGEGTSVMIILPIKGADKNATPYYSDR</sequence>
<dbReference type="InterPro" id="IPR003660">
    <property type="entry name" value="HAMP_dom"/>
</dbReference>
<dbReference type="OrthoDB" id="9776552at2"/>
<dbReference type="PANTHER" id="PTHR34220:SF7">
    <property type="entry name" value="SENSOR HISTIDINE KINASE YPDA"/>
    <property type="match status" value="1"/>
</dbReference>
<dbReference type="InterPro" id="IPR050640">
    <property type="entry name" value="Bact_2-comp_sensor_kinase"/>
</dbReference>
<gene>
    <name evidence="9" type="ORF">C6Y45_03300</name>
</gene>
<proteinExistence type="predicted"/>
<protein>
    <submittedName>
        <fullName evidence="9">Sensor histidine kinase</fullName>
    </submittedName>
</protein>
<dbReference type="Pfam" id="PF06580">
    <property type="entry name" value="His_kinase"/>
    <property type="match status" value="1"/>
</dbReference>
<keyword evidence="10" id="KW-1185">Reference proteome</keyword>
<dbReference type="InterPro" id="IPR036890">
    <property type="entry name" value="HATPase_C_sf"/>
</dbReference>
<keyword evidence="2" id="KW-1003">Cell membrane</keyword>
<evidence type="ECO:0000256" key="7">
    <source>
        <dbReference type="SAM" id="Phobius"/>
    </source>
</evidence>
<feature type="domain" description="HAMP" evidence="8">
    <location>
        <begin position="305"/>
        <end position="357"/>
    </location>
</feature>
<keyword evidence="7" id="KW-1133">Transmembrane helix</keyword>
<dbReference type="Gene3D" id="3.30.565.10">
    <property type="entry name" value="Histidine kinase-like ATPase, C-terminal domain"/>
    <property type="match status" value="1"/>
</dbReference>
<dbReference type="PANTHER" id="PTHR34220">
    <property type="entry name" value="SENSOR HISTIDINE KINASE YPDA"/>
    <property type="match status" value="1"/>
</dbReference>
<keyword evidence="4" id="KW-0808">Transferase</keyword>
<keyword evidence="5 9" id="KW-0418">Kinase</keyword>
<evidence type="ECO:0000256" key="6">
    <source>
        <dbReference type="ARBA" id="ARBA00023136"/>
    </source>
</evidence>
<evidence type="ECO:0000256" key="1">
    <source>
        <dbReference type="ARBA" id="ARBA00004651"/>
    </source>
</evidence>
<comment type="subcellular location">
    <subcellularLocation>
        <location evidence="1">Cell membrane</location>
        <topology evidence="1">Multi-pass membrane protein</topology>
    </subcellularLocation>
</comment>
<organism evidence="9 10">
    <name type="scientific">Alkalicoccus saliphilus</name>
    <dbReference type="NCBI Taxonomy" id="200989"/>
    <lineage>
        <taxon>Bacteria</taxon>
        <taxon>Bacillati</taxon>
        <taxon>Bacillota</taxon>
        <taxon>Bacilli</taxon>
        <taxon>Bacillales</taxon>
        <taxon>Bacillaceae</taxon>
        <taxon>Alkalicoccus</taxon>
    </lineage>
</organism>
<evidence type="ECO:0000313" key="9">
    <source>
        <dbReference type="EMBL" id="PTL40012.1"/>
    </source>
</evidence>
<evidence type="ECO:0000256" key="2">
    <source>
        <dbReference type="ARBA" id="ARBA00022475"/>
    </source>
</evidence>
<dbReference type="RefSeq" id="WP_107583601.1">
    <property type="nucleotide sequence ID" value="NZ_PZJJ01000003.1"/>
</dbReference>
<comment type="caution">
    <text evidence="9">The sequence shown here is derived from an EMBL/GenBank/DDBJ whole genome shotgun (WGS) entry which is preliminary data.</text>
</comment>
<dbReference type="InterPro" id="IPR003594">
    <property type="entry name" value="HATPase_dom"/>
</dbReference>
<evidence type="ECO:0000259" key="8">
    <source>
        <dbReference type="PROSITE" id="PS50885"/>
    </source>
</evidence>
<dbReference type="Pfam" id="PF02518">
    <property type="entry name" value="HATPase_c"/>
    <property type="match status" value="1"/>
</dbReference>
<dbReference type="Proteomes" id="UP000240509">
    <property type="component" value="Unassembled WGS sequence"/>
</dbReference>
<evidence type="ECO:0000256" key="3">
    <source>
        <dbReference type="ARBA" id="ARBA00022553"/>
    </source>
</evidence>
<dbReference type="EMBL" id="PZJJ01000003">
    <property type="protein sequence ID" value="PTL40012.1"/>
    <property type="molecule type" value="Genomic_DNA"/>
</dbReference>
<name>A0A2T4U9D2_9BACI</name>